<sequence>MAVLPIRIIGDPVLRTVAEPVTDFGPVLKRLVDDMLETMEDVEGAGLAAPQVGVSQRVFTYQMAGERGHVVNPVLTLSEDFQDDAIEGCLSIPGVAFPVRRRARAKVAGFDVDGNPVEFEADGLLARIAQHETDHLDGVLFPDRLEGEDRRAALRSMRSINYNSTVDATLAKRSGHVGSAFGAGPVAPGASFGAGART</sequence>
<dbReference type="GO" id="GO:0006412">
    <property type="term" value="P:translation"/>
    <property type="evidence" value="ECO:0007669"/>
    <property type="project" value="UniProtKB-UniRule"/>
</dbReference>
<feature type="binding site" evidence="6">
    <location>
        <position position="135"/>
    </location>
    <ligand>
        <name>Fe cation</name>
        <dbReference type="ChEBI" id="CHEBI:24875"/>
    </ligand>
</feature>
<dbReference type="PANTHER" id="PTHR10458:SF2">
    <property type="entry name" value="PEPTIDE DEFORMYLASE, MITOCHONDRIAL"/>
    <property type="match status" value="1"/>
</dbReference>
<dbReference type="NCBIfam" id="NF001159">
    <property type="entry name" value="PRK00150.1-3"/>
    <property type="match status" value="1"/>
</dbReference>
<evidence type="ECO:0000256" key="4">
    <source>
        <dbReference type="ARBA" id="ARBA00022917"/>
    </source>
</evidence>
<feature type="binding site" evidence="6">
    <location>
        <position position="89"/>
    </location>
    <ligand>
        <name>Fe cation</name>
        <dbReference type="ChEBI" id="CHEBI:24875"/>
    </ligand>
</feature>
<reference evidence="7" key="1">
    <citation type="submission" date="2024-07" db="EMBL/GenBank/DDBJ databases">
        <authorList>
            <person name="fu j."/>
        </authorList>
    </citation>
    <scope>NUCLEOTIDE SEQUENCE</scope>
    <source>
        <strain evidence="7">P10A9</strain>
    </source>
</reference>
<dbReference type="GO" id="GO:0042586">
    <property type="term" value="F:peptide deformylase activity"/>
    <property type="evidence" value="ECO:0007669"/>
    <property type="project" value="UniProtKB-UniRule"/>
</dbReference>
<name>A0AB39L7P6_9MICC</name>
<evidence type="ECO:0000313" key="7">
    <source>
        <dbReference type="EMBL" id="XDP47060.1"/>
    </source>
</evidence>
<dbReference type="SUPFAM" id="SSF56420">
    <property type="entry name" value="Peptide deformylase"/>
    <property type="match status" value="1"/>
</dbReference>
<organism evidence="7">
    <name type="scientific">Sinomonas puerhi</name>
    <dbReference type="NCBI Taxonomy" id="3238584"/>
    <lineage>
        <taxon>Bacteria</taxon>
        <taxon>Bacillati</taxon>
        <taxon>Actinomycetota</taxon>
        <taxon>Actinomycetes</taxon>
        <taxon>Micrococcales</taxon>
        <taxon>Micrococcaceae</taxon>
        <taxon>Sinomonas</taxon>
    </lineage>
</organism>
<keyword evidence="2 6" id="KW-0479">Metal-binding</keyword>
<comment type="function">
    <text evidence="6">Removes the formyl group from the N-terminal Met of newly synthesized proteins. Requires at least a dipeptide for an efficient rate of reaction. N-terminal L-methionine is a prerequisite for activity but the enzyme has broad specificity at other positions.</text>
</comment>
<comment type="catalytic activity">
    <reaction evidence="6">
        <text>N-terminal N-formyl-L-methionyl-[peptide] + H2O = N-terminal L-methionyl-[peptide] + formate</text>
        <dbReference type="Rhea" id="RHEA:24420"/>
        <dbReference type="Rhea" id="RHEA-COMP:10639"/>
        <dbReference type="Rhea" id="RHEA-COMP:10640"/>
        <dbReference type="ChEBI" id="CHEBI:15377"/>
        <dbReference type="ChEBI" id="CHEBI:15740"/>
        <dbReference type="ChEBI" id="CHEBI:49298"/>
        <dbReference type="ChEBI" id="CHEBI:64731"/>
        <dbReference type="EC" id="3.5.1.88"/>
    </reaction>
</comment>
<feature type="active site" evidence="6">
    <location>
        <position position="132"/>
    </location>
</feature>
<dbReference type="EC" id="3.5.1.88" evidence="6"/>
<dbReference type="HAMAP" id="MF_00163">
    <property type="entry name" value="Pep_deformylase"/>
    <property type="match status" value="1"/>
</dbReference>
<protein>
    <recommendedName>
        <fullName evidence="6">Peptide deformylase</fullName>
        <shortName evidence="6">PDF</shortName>
        <ecNumber evidence="6">3.5.1.88</ecNumber>
    </recommendedName>
    <alternativeName>
        <fullName evidence="6">Polypeptide deformylase</fullName>
    </alternativeName>
</protein>
<dbReference type="PRINTS" id="PR01576">
    <property type="entry name" value="PDEFORMYLASE"/>
</dbReference>
<dbReference type="NCBIfam" id="TIGR00079">
    <property type="entry name" value="pept_deformyl"/>
    <property type="match status" value="1"/>
</dbReference>
<evidence type="ECO:0000256" key="2">
    <source>
        <dbReference type="ARBA" id="ARBA00022723"/>
    </source>
</evidence>
<dbReference type="RefSeq" id="WP_369047219.1">
    <property type="nucleotide sequence ID" value="NZ_CP163302.1"/>
</dbReference>
<dbReference type="KEGG" id="spue:AB5L97_08810"/>
<dbReference type="GO" id="GO:0046872">
    <property type="term" value="F:metal ion binding"/>
    <property type="evidence" value="ECO:0007669"/>
    <property type="project" value="UniProtKB-KW"/>
</dbReference>
<keyword evidence="4 6" id="KW-0648">Protein biosynthesis</keyword>
<dbReference type="Gene3D" id="3.90.45.10">
    <property type="entry name" value="Peptide deformylase"/>
    <property type="match status" value="1"/>
</dbReference>
<dbReference type="CDD" id="cd00487">
    <property type="entry name" value="Pep_deformylase"/>
    <property type="match status" value="1"/>
</dbReference>
<evidence type="ECO:0000256" key="1">
    <source>
        <dbReference type="ARBA" id="ARBA00010759"/>
    </source>
</evidence>
<dbReference type="Pfam" id="PF01327">
    <property type="entry name" value="Pep_deformylase"/>
    <property type="match status" value="1"/>
</dbReference>
<dbReference type="PIRSF" id="PIRSF004749">
    <property type="entry name" value="Pep_def"/>
    <property type="match status" value="1"/>
</dbReference>
<keyword evidence="5 6" id="KW-0408">Iron</keyword>
<dbReference type="EMBL" id="CP163302">
    <property type="protein sequence ID" value="XDP47060.1"/>
    <property type="molecule type" value="Genomic_DNA"/>
</dbReference>
<dbReference type="PANTHER" id="PTHR10458">
    <property type="entry name" value="PEPTIDE DEFORMYLASE"/>
    <property type="match status" value="1"/>
</dbReference>
<evidence type="ECO:0000256" key="5">
    <source>
        <dbReference type="ARBA" id="ARBA00023004"/>
    </source>
</evidence>
<dbReference type="AlphaFoldDB" id="A0AB39L7P6"/>
<feature type="binding site" evidence="6">
    <location>
        <position position="131"/>
    </location>
    <ligand>
        <name>Fe cation</name>
        <dbReference type="ChEBI" id="CHEBI:24875"/>
    </ligand>
</feature>
<comment type="cofactor">
    <cofactor evidence="6">
        <name>Fe(2+)</name>
        <dbReference type="ChEBI" id="CHEBI:29033"/>
    </cofactor>
    <text evidence="6">Binds 1 Fe(2+) ion.</text>
</comment>
<evidence type="ECO:0000256" key="3">
    <source>
        <dbReference type="ARBA" id="ARBA00022801"/>
    </source>
</evidence>
<proteinExistence type="inferred from homology"/>
<dbReference type="InterPro" id="IPR023635">
    <property type="entry name" value="Peptide_deformylase"/>
</dbReference>
<comment type="similarity">
    <text evidence="1 6">Belongs to the polypeptide deformylase family.</text>
</comment>
<dbReference type="InterPro" id="IPR036821">
    <property type="entry name" value="Peptide_deformylase_sf"/>
</dbReference>
<accession>A0AB39L7P6</accession>
<keyword evidence="3 6" id="KW-0378">Hydrolase</keyword>
<evidence type="ECO:0000256" key="6">
    <source>
        <dbReference type="HAMAP-Rule" id="MF_00163"/>
    </source>
</evidence>
<gene>
    <name evidence="6 7" type="primary">def</name>
    <name evidence="7" type="ORF">AB5L97_08810</name>
</gene>